<dbReference type="AlphaFoldDB" id="A0A517VX22"/>
<dbReference type="Pfam" id="PF13472">
    <property type="entry name" value="Lipase_GDSL_2"/>
    <property type="match status" value="1"/>
</dbReference>
<dbReference type="Gene3D" id="3.40.50.1110">
    <property type="entry name" value="SGNH hydrolase"/>
    <property type="match status" value="1"/>
</dbReference>
<keyword evidence="1" id="KW-0472">Membrane</keyword>
<accession>A0A517VX22</accession>
<dbReference type="EC" id="3.1.1.1" evidence="3"/>
<organism evidence="3 4">
    <name type="scientific">Gimesia aquarii</name>
    <dbReference type="NCBI Taxonomy" id="2527964"/>
    <lineage>
        <taxon>Bacteria</taxon>
        <taxon>Pseudomonadati</taxon>
        <taxon>Planctomycetota</taxon>
        <taxon>Planctomycetia</taxon>
        <taxon>Planctomycetales</taxon>
        <taxon>Planctomycetaceae</taxon>
        <taxon>Gimesia</taxon>
    </lineage>
</organism>
<feature type="transmembrane region" description="Helical" evidence="1">
    <location>
        <begin position="34"/>
        <end position="53"/>
    </location>
</feature>
<feature type="transmembrane region" description="Helical" evidence="1">
    <location>
        <begin position="6"/>
        <end position="27"/>
    </location>
</feature>
<evidence type="ECO:0000313" key="4">
    <source>
        <dbReference type="Proteomes" id="UP000318704"/>
    </source>
</evidence>
<dbReference type="InterPro" id="IPR036514">
    <property type="entry name" value="SGNH_hydro_sf"/>
</dbReference>
<dbReference type="SUPFAM" id="SSF52266">
    <property type="entry name" value="SGNH hydrolase"/>
    <property type="match status" value="1"/>
</dbReference>
<proteinExistence type="predicted"/>
<feature type="domain" description="SGNH hydrolase-type esterase" evidence="2">
    <location>
        <begin position="119"/>
        <end position="268"/>
    </location>
</feature>
<sequence>MNPIVFHLVSGQAFFTGAVFVMLAACLSTCESRVVKRVMVLVFLLGMIAIVVSSTPLPYWFYGCAGVITLVWISSCFVKKWRRWSAYAVIGVWAIAIGLEAPYHLTPTLKPVASRSMTVIGDSVTSGLGNDKIETWPRILAREHDLQVQDISHVGDTVSTALKRVQKEPVDPSIVLLEIGGNDILGSTTTEQFVKNLEALLTELAAPDRQLIMLELPLPPFYHEYGRTQRNLAQKYDVALVPKRIFLSILAGGESTLDSIHLSEAGHQNMADVVWGLVKPAYTTH</sequence>
<keyword evidence="1" id="KW-1133">Transmembrane helix</keyword>
<keyword evidence="3" id="KW-0378">Hydrolase</keyword>
<dbReference type="PANTHER" id="PTHR30383">
    <property type="entry name" value="THIOESTERASE 1/PROTEASE 1/LYSOPHOSPHOLIPASE L1"/>
    <property type="match status" value="1"/>
</dbReference>
<dbReference type="GO" id="GO:0106435">
    <property type="term" value="F:carboxylesterase activity"/>
    <property type="evidence" value="ECO:0007669"/>
    <property type="project" value="UniProtKB-EC"/>
</dbReference>
<evidence type="ECO:0000259" key="2">
    <source>
        <dbReference type="Pfam" id="PF13472"/>
    </source>
</evidence>
<dbReference type="InterPro" id="IPR051532">
    <property type="entry name" value="Ester_Hydrolysis_Enzymes"/>
</dbReference>
<protein>
    <submittedName>
        <fullName evidence="3">Esterase TesA</fullName>
        <ecNumber evidence="3">3.1.1.1</ecNumber>
    </submittedName>
</protein>
<reference evidence="3 4" key="1">
    <citation type="submission" date="2019-03" db="EMBL/GenBank/DDBJ databases">
        <title>Deep-cultivation of Planctomycetes and their phenomic and genomic characterization uncovers novel biology.</title>
        <authorList>
            <person name="Wiegand S."/>
            <person name="Jogler M."/>
            <person name="Boedeker C."/>
            <person name="Pinto D."/>
            <person name="Vollmers J."/>
            <person name="Rivas-Marin E."/>
            <person name="Kohn T."/>
            <person name="Peeters S.H."/>
            <person name="Heuer A."/>
            <person name="Rast P."/>
            <person name="Oberbeckmann S."/>
            <person name="Bunk B."/>
            <person name="Jeske O."/>
            <person name="Meyerdierks A."/>
            <person name="Storesund J.E."/>
            <person name="Kallscheuer N."/>
            <person name="Luecker S."/>
            <person name="Lage O.M."/>
            <person name="Pohl T."/>
            <person name="Merkel B.J."/>
            <person name="Hornburger P."/>
            <person name="Mueller R.-W."/>
            <person name="Bruemmer F."/>
            <person name="Labrenz M."/>
            <person name="Spormann A.M."/>
            <person name="Op den Camp H."/>
            <person name="Overmann J."/>
            <person name="Amann R."/>
            <person name="Jetten M.S.M."/>
            <person name="Mascher T."/>
            <person name="Medema M.H."/>
            <person name="Devos D.P."/>
            <person name="Kaster A.-K."/>
            <person name="Ovreas L."/>
            <person name="Rohde M."/>
            <person name="Galperin M.Y."/>
            <person name="Jogler C."/>
        </authorList>
    </citation>
    <scope>NUCLEOTIDE SEQUENCE [LARGE SCALE GENOMIC DNA]</scope>
    <source>
        <strain evidence="3 4">V144</strain>
    </source>
</reference>
<gene>
    <name evidence="3" type="primary">tesA_2</name>
    <name evidence="3" type="ORF">V144x_30360</name>
</gene>
<dbReference type="InterPro" id="IPR013830">
    <property type="entry name" value="SGNH_hydro"/>
</dbReference>
<dbReference type="KEGG" id="gaw:V144x_30360"/>
<keyword evidence="1" id="KW-0812">Transmembrane</keyword>
<evidence type="ECO:0000313" key="3">
    <source>
        <dbReference type="EMBL" id="QDT97557.1"/>
    </source>
</evidence>
<dbReference type="EMBL" id="CP037920">
    <property type="protein sequence ID" value="QDT97557.1"/>
    <property type="molecule type" value="Genomic_DNA"/>
</dbReference>
<feature type="transmembrane region" description="Helical" evidence="1">
    <location>
        <begin position="85"/>
        <end position="105"/>
    </location>
</feature>
<feature type="transmembrane region" description="Helical" evidence="1">
    <location>
        <begin position="59"/>
        <end position="78"/>
    </location>
</feature>
<dbReference type="RefSeq" id="WP_144985894.1">
    <property type="nucleotide sequence ID" value="NZ_CP037920.1"/>
</dbReference>
<name>A0A517VX22_9PLAN</name>
<dbReference type="Proteomes" id="UP000318704">
    <property type="component" value="Chromosome"/>
</dbReference>
<evidence type="ECO:0000256" key="1">
    <source>
        <dbReference type="SAM" id="Phobius"/>
    </source>
</evidence>